<evidence type="ECO:0000256" key="1">
    <source>
        <dbReference type="ARBA" id="ARBA00004370"/>
    </source>
</evidence>
<comment type="subcellular location">
    <subcellularLocation>
        <location evidence="1">Membrane</location>
    </subcellularLocation>
</comment>
<dbReference type="GO" id="GO:0006465">
    <property type="term" value="P:signal peptide processing"/>
    <property type="evidence" value="ECO:0007669"/>
    <property type="project" value="InterPro"/>
</dbReference>
<feature type="compositionally biased region" description="Low complexity" evidence="5">
    <location>
        <begin position="1"/>
        <end position="36"/>
    </location>
</feature>
<dbReference type="PATRIC" id="fig|1227486.3.peg.993"/>
<organism evidence="7 8">
    <name type="scientific">Halorubrum distributum JCM 10247</name>
    <dbReference type="NCBI Taxonomy" id="1227486"/>
    <lineage>
        <taxon>Archaea</taxon>
        <taxon>Methanobacteriati</taxon>
        <taxon>Methanobacteriota</taxon>
        <taxon>Stenosarchaea group</taxon>
        <taxon>Halobacteria</taxon>
        <taxon>Halobacteriales</taxon>
        <taxon>Haloferacaceae</taxon>
        <taxon>Halorubrum</taxon>
        <taxon>Halorubrum distributum group</taxon>
    </lineage>
</organism>
<name>M0DGI3_9EURY</name>
<dbReference type="PANTHER" id="PTHR10806">
    <property type="entry name" value="SIGNAL PEPTIDASE COMPLEX CATALYTIC SUBUNIT SEC11"/>
    <property type="match status" value="1"/>
</dbReference>
<dbReference type="EMBL" id="AOIW01000040">
    <property type="protein sequence ID" value="ELZ34596.1"/>
    <property type="molecule type" value="Genomic_DNA"/>
</dbReference>
<keyword evidence="3 6" id="KW-1133">Transmembrane helix</keyword>
<evidence type="ECO:0000256" key="6">
    <source>
        <dbReference type="SAM" id="Phobius"/>
    </source>
</evidence>
<evidence type="ECO:0000256" key="3">
    <source>
        <dbReference type="ARBA" id="ARBA00022989"/>
    </source>
</evidence>
<gene>
    <name evidence="7" type="ORF">C473_05392</name>
</gene>
<accession>M0DGI3</accession>
<feature type="transmembrane region" description="Helical" evidence="6">
    <location>
        <begin position="220"/>
        <end position="244"/>
    </location>
</feature>
<dbReference type="InterPro" id="IPR001733">
    <property type="entry name" value="Peptidase_S26B"/>
</dbReference>
<feature type="region of interest" description="Disordered" evidence="5">
    <location>
        <begin position="1"/>
        <end position="40"/>
    </location>
</feature>
<dbReference type="CDD" id="cd06530">
    <property type="entry name" value="S26_SPase_I"/>
    <property type="match status" value="1"/>
</dbReference>
<dbReference type="GO" id="GO:0004252">
    <property type="term" value="F:serine-type endopeptidase activity"/>
    <property type="evidence" value="ECO:0007669"/>
    <property type="project" value="InterPro"/>
</dbReference>
<evidence type="ECO:0000313" key="7">
    <source>
        <dbReference type="EMBL" id="ELZ34596.1"/>
    </source>
</evidence>
<evidence type="ECO:0000256" key="5">
    <source>
        <dbReference type="SAM" id="MobiDB-lite"/>
    </source>
</evidence>
<dbReference type="Proteomes" id="UP000011572">
    <property type="component" value="Unassembled WGS sequence"/>
</dbReference>
<evidence type="ECO:0008006" key="9">
    <source>
        <dbReference type="Google" id="ProtNLM"/>
    </source>
</evidence>
<keyword evidence="2 6" id="KW-0812">Transmembrane</keyword>
<dbReference type="InterPro" id="IPR036286">
    <property type="entry name" value="LexA/Signal_pep-like_sf"/>
</dbReference>
<feature type="transmembrane region" description="Helical" evidence="6">
    <location>
        <begin position="44"/>
        <end position="65"/>
    </location>
</feature>
<evidence type="ECO:0000256" key="4">
    <source>
        <dbReference type="ARBA" id="ARBA00023136"/>
    </source>
</evidence>
<protein>
    <recommendedName>
        <fullName evidence="9">Peptidase S26 domain-containing protein</fullName>
    </recommendedName>
</protein>
<reference evidence="7 8" key="1">
    <citation type="journal article" date="2014" name="PLoS Genet.">
        <title>Phylogenetically driven sequencing of extremely halophilic archaea reveals strategies for static and dynamic osmo-response.</title>
        <authorList>
            <person name="Becker E.A."/>
            <person name="Seitzer P.M."/>
            <person name="Tritt A."/>
            <person name="Larsen D."/>
            <person name="Krusor M."/>
            <person name="Yao A.I."/>
            <person name="Wu D."/>
            <person name="Madern D."/>
            <person name="Eisen J.A."/>
            <person name="Darling A.E."/>
            <person name="Facciotti M.T."/>
        </authorList>
    </citation>
    <scope>NUCLEOTIDE SEQUENCE [LARGE SCALE GENOMIC DNA]</scope>
    <source>
        <strain evidence="7 8">JCM 10247</strain>
    </source>
</reference>
<evidence type="ECO:0000313" key="8">
    <source>
        <dbReference type="Proteomes" id="UP000011572"/>
    </source>
</evidence>
<dbReference type="GO" id="GO:0016020">
    <property type="term" value="C:membrane"/>
    <property type="evidence" value="ECO:0007669"/>
    <property type="project" value="UniProtKB-SubCell"/>
</dbReference>
<sequence>MTSAVRSASASRPARSSPDPADSLKRSPVPVSGVSSRRPDRTGLVAPAVAVLLIAVLLGSLVGTWPPFVAVESGSMAPGVERGDLVVVTDTDRAPWGDLSTAADPDAPTRLGEAGDVVVYTVPGAGGRPVFHRLAFPVDAGEDWTDRADPELLAGDCDELATCPAPYDGYVTYGDANELYDQSAGIAPVVPDEWIAGKALFAVPNLGWIRVGIDAAAARYGGVATGVVLVGGAGLAGGVGALLVGRLRRGRRR</sequence>
<dbReference type="AlphaFoldDB" id="M0DGI3"/>
<keyword evidence="4 6" id="KW-0472">Membrane</keyword>
<dbReference type="PANTHER" id="PTHR10806:SF6">
    <property type="entry name" value="SIGNAL PEPTIDASE COMPLEX CATALYTIC SUBUNIT SEC11"/>
    <property type="match status" value="1"/>
</dbReference>
<dbReference type="SUPFAM" id="SSF51306">
    <property type="entry name" value="LexA/Signal peptidase"/>
    <property type="match status" value="1"/>
</dbReference>
<dbReference type="InterPro" id="IPR019533">
    <property type="entry name" value="Peptidase_S26"/>
</dbReference>
<comment type="caution">
    <text evidence="7">The sequence shown here is derived from an EMBL/GenBank/DDBJ whole genome shotgun (WGS) entry which is preliminary data.</text>
</comment>
<proteinExistence type="predicted"/>
<evidence type="ECO:0000256" key="2">
    <source>
        <dbReference type="ARBA" id="ARBA00022692"/>
    </source>
</evidence>